<dbReference type="AlphaFoldDB" id="A0A6I3M9S1"/>
<dbReference type="SMART" id="SM00642">
    <property type="entry name" value="Aamy"/>
    <property type="match status" value="1"/>
</dbReference>
<dbReference type="Gene3D" id="1.10.150.200">
    <property type="entry name" value="Maltooligosyl trehalose synthase, domain 3"/>
    <property type="match status" value="1"/>
</dbReference>
<comment type="caution">
    <text evidence="3">The sequence shown here is derived from an EMBL/GenBank/DDBJ whole genome shotgun (WGS) entry which is preliminary data.</text>
</comment>
<dbReference type="InterPro" id="IPR013797">
    <property type="entry name" value="Maltooligo_trehalose_synth_4"/>
</dbReference>
<dbReference type="RefSeq" id="WP_328289295.1">
    <property type="nucleotide sequence ID" value="NZ_BAAAIB010000001.1"/>
</dbReference>
<accession>A0A6I3M9S1</accession>
<evidence type="ECO:0000259" key="2">
    <source>
        <dbReference type="SMART" id="SM00642"/>
    </source>
</evidence>
<dbReference type="CDD" id="cd11336">
    <property type="entry name" value="AmyAc_MTSase"/>
    <property type="match status" value="1"/>
</dbReference>
<dbReference type="NCBIfam" id="TIGR02401">
    <property type="entry name" value="trehalose_TreY"/>
    <property type="match status" value="1"/>
</dbReference>
<dbReference type="GO" id="GO:0047470">
    <property type="term" value="F:(1,4)-alpha-D-glucan 1-alpha-D-glucosylmutase activity"/>
    <property type="evidence" value="ECO:0007669"/>
    <property type="project" value="TreeGrafter"/>
</dbReference>
<name>A0A6I3M9S1_9MICO</name>
<dbReference type="GO" id="GO:0005992">
    <property type="term" value="P:trehalose biosynthetic process"/>
    <property type="evidence" value="ECO:0007669"/>
    <property type="project" value="TreeGrafter"/>
</dbReference>
<dbReference type="InterPro" id="IPR006047">
    <property type="entry name" value="GH13_cat_dom"/>
</dbReference>
<dbReference type="Gene3D" id="1.10.10.470">
    <property type="entry name" value="Maltooligosyl trehalose synthase, domain 4"/>
    <property type="match status" value="1"/>
</dbReference>
<feature type="region of interest" description="Disordered" evidence="1">
    <location>
        <begin position="1"/>
        <end position="24"/>
    </location>
</feature>
<dbReference type="GO" id="GO:0030980">
    <property type="term" value="P:alpha-glucan catabolic process"/>
    <property type="evidence" value="ECO:0007669"/>
    <property type="project" value="TreeGrafter"/>
</dbReference>
<evidence type="ECO:0000313" key="4">
    <source>
        <dbReference type="Proteomes" id="UP000433071"/>
    </source>
</evidence>
<dbReference type="Proteomes" id="UP000433071">
    <property type="component" value="Unassembled WGS sequence"/>
</dbReference>
<dbReference type="InterPro" id="IPR017853">
    <property type="entry name" value="GH"/>
</dbReference>
<dbReference type="Gene3D" id="3.30.1590.10">
    <property type="entry name" value="Maltooligosyl trehalose synthase, domain 2"/>
    <property type="match status" value="1"/>
</dbReference>
<dbReference type="PANTHER" id="PTHR10357">
    <property type="entry name" value="ALPHA-AMYLASE FAMILY MEMBER"/>
    <property type="match status" value="1"/>
</dbReference>
<evidence type="ECO:0000256" key="1">
    <source>
        <dbReference type="SAM" id="MobiDB-lite"/>
    </source>
</evidence>
<organism evidence="3 4">
    <name type="scientific">Agromyces bracchium</name>
    <dbReference type="NCBI Taxonomy" id="88376"/>
    <lineage>
        <taxon>Bacteria</taxon>
        <taxon>Bacillati</taxon>
        <taxon>Actinomycetota</taxon>
        <taxon>Actinomycetes</taxon>
        <taxon>Micrococcales</taxon>
        <taxon>Microbacteriaceae</taxon>
        <taxon>Agromyces</taxon>
    </lineage>
</organism>
<feature type="compositionally biased region" description="Basic and acidic residues" evidence="1">
    <location>
        <begin position="8"/>
        <end position="24"/>
    </location>
</feature>
<dbReference type="Pfam" id="PF00128">
    <property type="entry name" value="Alpha-amylase"/>
    <property type="match status" value="1"/>
</dbReference>
<sequence>MTDAAGRAQREPAGRGPAAREPRSTYRLQVRPSFDLHDAASVVDYLDALGVDWLYLSPILPSRAGSDHGYDVVAHDRVDAARGGEAGLAAVADAAHGAGRGILVDIVPNHVGVADAAQNAWWWSLLQLGPDSPHADAFDVDWALTGGTVRLPVLGGTVEEAAAAGDLRVEHGELRYFDHRFPLAPGSADDVADVLEVHARQHYELVHWQRADAVLNYRRFFAVNELAGVRVELPGVFDATHEAIVGWIRDGLADGLRVDHPDGLAQPGAYLRRLAEETGDAYVLVEKILEGDEPLPPHWRTDGTTGYDALADVDRVLVDPDGEAGLDALDARLRAETGIAGPTDWHELIHGTKRGIADGILRSEVLRLERMLPEPRLAGAADALAELLACFPVYRSYLPAGAEHLEAAARLAREHRPDLAPTIDALVPVLGDAANPVAVRFQQTSGMVMAKGVEDTAFYRYTRLGSLTEVGGDPSEFAITVDRFHERQVRRHAEWPHSMTTLSTHDTKRGEDVRARIDALAEIPERWSIELDGLRAAAGSTGDGPFDALLWQAFVGAWPIERERAHAYADKAAREASVSTTWTAPDAAFETRMHAVIDRAYDDPAVRDRIESFVAWLAPAGWSNSLSAKLLQLTMPGVPDVYQGSELWETSLVDPDNRRPVDFGLRRRMLADLDDAARLGELPATDATGAAKLLITSRALRARRDHPEWFTRYRPLEVVGEAARHAIAFDRGGAVTVATRLPVGLAARVGGEPVASAPAGSWGDTAVLVPGGAVVDLLTGRRHGDGPRDGGSGALALAAVLATYPVALLVPAASVPGAPRPEGARAHDEETTR</sequence>
<dbReference type="EMBL" id="WMLB01000041">
    <property type="protein sequence ID" value="MTH70044.1"/>
    <property type="molecule type" value="Genomic_DNA"/>
</dbReference>
<dbReference type="InterPro" id="IPR012767">
    <property type="entry name" value="Trehalose_TreY"/>
</dbReference>
<dbReference type="SUPFAM" id="SSF51445">
    <property type="entry name" value="(Trans)glycosidases"/>
    <property type="match status" value="1"/>
</dbReference>
<gene>
    <name evidence="3" type="primary">treY</name>
    <name evidence="3" type="ORF">GJ743_16860</name>
</gene>
<reference evidence="3 4" key="1">
    <citation type="submission" date="2019-11" db="EMBL/GenBank/DDBJ databases">
        <title>Agromyces kandeliae sp. nov., isolated from mangrove soil.</title>
        <authorList>
            <person name="Wang R."/>
        </authorList>
    </citation>
    <scope>NUCLEOTIDE SEQUENCE [LARGE SCALE GENOMIC DNA]</scope>
    <source>
        <strain evidence="3 4">JCM 11433</strain>
    </source>
</reference>
<proteinExistence type="predicted"/>
<evidence type="ECO:0000313" key="3">
    <source>
        <dbReference type="EMBL" id="MTH70044.1"/>
    </source>
</evidence>
<dbReference type="PANTHER" id="PTHR10357:SF216">
    <property type="entry name" value="MALTOOLIGOSYL TREHALOSE SYNTHASE-RELATED"/>
    <property type="match status" value="1"/>
</dbReference>
<keyword evidence="4" id="KW-1185">Reference proteome</keyword>
<protein>
    <submittedName>
        <fullName evidence="3">Malto-oligosyltrehalose synthase</fullName>
    </submittedName>
</protein>
<dbReference type="Gene3D" id="3.20.20.80">
    <property type="entry name" value="Glycosidases"/>
    <property type="match status" value="1"/>
</dbReference>
<feature type="domain" description="Glycosyl hydrolase family 13 catalytic" evidence="2">
    <location>
        <begin position="29"/>
        <end position="678"/>
    </location>
</feature>